<evidence type="ECO:0000313" key="2">
    <source>
        <dbReference type="Proteomes" id="UP001497680"/>
    </source>
</evidence>
<name>A0ACC0CUJ6_9PEZI</name>
<evidence type="ECO:0000313" key="1">
    <source>
        <dbReference type="EMBL" id="KAI6084181.1"/>
    </source>
</evidence>
<sequence>MFYHGSHNPPPLPPRSPRPVKNVTPFPAGYPSRNYPPPPNRPASRDPGDTLGPKLPLIPPPIPPRPPGYEIRTSPSSMNGQLPPNFSIPPPPLGPPPSMAAPGTLPLGPRLDESRSNAAWSYSPRPSLAPGAATSEGLACHPPPPLGPPPQKTGFPNPYSQYSIPQYRPGPQSSSSSYKLQSSASISAPHSPARVPSRASLTVLHDSSALPAYSLLQVSGSQPPRRTPLSISQEDLATQFQSLTVENILTNHTEPTASHPSSPALYCNAQSL</sequence>
<accession>A0ACC0CUJ6</accession>
<dbReference type="EMBL" id="MU394341">
    <property type="protein sequence ID" value="KAI6084181.1"/>
    <property type="molecule type" value="Genomic_DNA"/>
</dbReference>
<protein>
    <submittedName>
        <fullName evidence="1">Uncharacterized protein</fullName>
    </submittedName>
</protein>
<keyword evidence="2" id="KW-1185">Reference proteome</keyword>
<organism evidence="1 2">
    <name type="scientific">Hypoxylon rubiginosum</name>
    <dbReference type="NCBI Taxonomy" id="110542"/>
    <lineage>
        <taxon>Eukaryota</taxon>
        <taxon>Fungi</taxon>
        <taxon>Dikarya</taxon>
        <taxon>Ascomycota</taxon>
        <taxon>Pezizomycotina</taxon>
        <taxon>Sordariomycetes</taxon>
        <taxon>Xylariomycetidae</taxon>
        <taxon>Xylariales</taxon>
        <taxon>Hypoxylaceae</taxon>
        <taxon>Hypoxylon</taxon>
    </lineage>
</organism>
<comment type="caution">
    <text evidence="1">The sequence shown here is derived from an EMBL/GenBank/DDBJ whole genome shotgun (WGS) entry which is preliminary data.</text>
</comment>
<dbReference type="Proteomes" id="UP001497680">
    <property type="component" value="Unassembled WGS sequence"/>
</dbReference>
<gene>
    <name evidence="1" type="ORF">F4821DRAFT_178386</name>
</gene>
<reference evidence="1 2" key="1">
    <citation type="journal article" date="2022" name="New Phytol.">
        <title>Ecological generalism drives hyperdiversity of secondary metabolite gene clusters in xylarialean endophytes.</title>
        <authorList>
            <person name="Franco M.E.E."/>
            <person name="Wisecaver J.H."/>
            <person name="Arnold A.E."/>
            <person name="Ju Y.M."/>
            <person name="Slot J.C."/>
            <person name="Ahrendt S."/>
            <person name="Moore L.P."/>
            <person name="Eastman K.E."/>
            <person name="Scott K."/>
            <person name="Konkel Z."/>
            <person name="Mondo S.J."/>
            <person name="Kuo A."/>
            <person name="Hayes R.D."/>
            <person name="Haridas S."/>
            <person name="Andreopoulos B."/>
            <person name="Riley R."/>
            <person name="LaButti K."/>
            <person name="Pangilinan J."/>
            <person name="Lipzen A."/>
            <person name="Amirebrahimi M."/>
            <person name="Yan J."/>
            <person name="Adam C."/>
            <person name="Keymanesh K."/>
            <person name="Ng V."/>
            <person name="Louie K."/>
            <person name="Northen T."/>
            <person name="Drula E."/>
            <person name="Henrissat B."/>
            <person name="Hsieh H.M."/>
            <person name="Youens-Clark K."/>
            <person name="Lutzoni F."/>
            <person name="Miadlikowska J."/>
            <person name="Eastwood D.C."/>
            <person name="Hamelin R.C."/>
            <person name="Grigoriev I.V."/>
            <person name="U'Ren J.M."/>
        </authorList>
    </citation>
    <scope>NUCLEOTIDE SEQUENCE [LARGE SCALE GENOMIC DNA]</scope>
    <source>
        <strain evidence="1 2">ER1909</strain>
    </source>
</reference>
<proteinExistence type="predicted"/>